<dbReference type="Proteomes" id="UP000646827">
    <property type="component" value="Unassembled WGS sequence"/>
</dbReference>
<name>A0A8H7RTS3_9FUNG</name>
<comment type="caution">
    <text evidence="2">The sequence shown here is derived from an EMBL/GenBank/DDBJ whole genome shotgun (WGS) entry which is preliminary data.</text>
</comment>
<sequence>MRTTDLLPSLCITVVLLLCSLVKAQKDEIRYQVISLITQTDTSMVVMVDDQHYPLTQSSESHIVYTGTAPIAESGYHYAKASGSSILEHEPFLRDPIESDTIYEFYNRTQNSWDIPSVPSLYDSLFNRVDTDLHLEGQIGTIHIYGNASGMDRMHTDIWEEIKVITNMTYIRGNDLFTFENTEIELAGLSSKWIPKLSYNVKISKDADNDLYGFRRLKLRALGMDPSYIRENTVYKSLYAAGIPTSQFSYVRVFIDNQPVGLFGLIENYKNPWLRNEFDGGNKDYKQGNLYQAKSSNGIEPDFAYLGENETLYHQYKIKEDPSEGEPSYQPIMGLTRFLANGSTHDASEWEKHFNTESLLRSLALEVLLGFSDGYFTLANNFYIYQNGLDSEQFVFIPADVDTTLGLTIVKMADMLTGNYSTFPGFNKRPLMPQLLQVDDLKARFEHLLQELSVHVVNPSVLDPVIDATVSMIRRDVEWDATLPRLSKFDWSSIMNDSEDPFGIGFDEDIYPLDRETIDDAMSHTVPVPFDLAVNGPVGYLSLAGVKEFIAKSNTAIKSFYNL</sequence>
<accession>A0A8H7RTS3</accession>
<evidence type="ECO:0000313" key="3">
    <source>
        <dbReference type="Proteomes" id="UP000646827"/>
    </source>
</evidence>
<feature type="signal peptide" evidence="1">
    <location>
        <begin position="1"/>
        <end position="24"/>
    </location>
</feature>
<dbReference type="Pfam" id="PF08757">
    <property type="entry name" value="CotH"/>
    <property type="match status" value="1"/>
</dbReference>
<dbReference type="InterPro" id="IPR014867">
    <property type="entry name" value="Spore_coat_CotH_CotH2/3/7"/>
</dbReference>
<dbReference type="PANTHER" id="PTHR40050">
    <property type="entry name" value="INNER SPORE COAT PROTEIN H"/>
    <property type="match status" value="1"/>
</dbReference>
<organism evidence="2 3">
    <name type="scientific">Circinella minor</name>
    <dbReference type="NCBI Taxonomy" id="1195481"/>
    <lineage>
        <taxon>Eukaryota</taxon>
        <taxon>Fungi</taxon>
        <taxon>Fungi incertae sedis</taxon>
        <taxon>Mucoromycota</taxon>
        <taxon>Mucoromycotina</taxon>
        <taxon>Mucoromycetes</taxon>
        <taxon>Mucorales</taxon>
        <taxon>Lichtheimiaceae</taxon>
        <taxon>Circinella</taxon>
    </lineage>
</organism>
<gene>
    <name evidence="2" type="ORF">INT45_001831</name>
</gene>
<feature type="chain" id="PRO_5034431796" evidence="1">
    <location>
        <begin position="25"/>
        <end position="563"/>
    </location>
</feature>
<evidence type="ECO:0000256" key="1">
    <source>
        <dbReference type="SAM" id="SignalP"/>
    </source>
</evidence>
<proteinExistence type="predicted"/>
<dbReference type="PANTHER" id="PTHR40050:SF1">
    <property type="entry name" value="INNER SPORE COAT PROTEIN H"/>
    <property type="match status" value="1"/>
</dbReference>
<dbReference type="AlphaFoldDB" id="A0A8H7RTS3"/>
<keyword evidence="3" id="KW-1185">Reference proteome</keyword>
<reference evidence="2 3" key="1">
    <citation type="submission" date="2020-12" db="EMBL/GenBank/DDBJ databases">
        <title>Metabolic potential, ecology and presence of endohyphal bacteria is reflected in genomic diversity of Mucoromycotina.</title>
        <authorList>
            <person name="Muszewska A."/>
            <person name="Okrasinska A."/>
            <person name="Steczkiewicz K."/>
            <person name="Drgas O."/>
            <person name="Orlowska M."/>
            <person name="Perlinska-Lenart U."/>
            <person name="Aleksandrzak-Piekarczyk T."/>
            <person name="Szatraj K."/>
            <person name="Zielenkiewicz U."/>
            <person name="Pilsyk S."/>
            <person name="Malc E."/>
            <person name="Mieczkowski P."/>
            <person name="Kruszewska J.S."/>
            <person name="Biernat P."/>
            <person name="Pawlowska J."/>
        </authorList>
    </citation>
    <scope>NUCLEOTIDE SEQUENCE [LARGE SCALE GENOMIC DNA]</scope>
    <source>
        <strain evidence="2 3">CBS 142.35</strain>
    </source>
</reference>
<protein>
    <submittedName>
        <fullName evidence="2">Uncharacterized protein</fullName>
    </submittedName>
</protein>
<keyword evidence="1" id="KW-0732">Signal</keyword>
<evidence type="ECO:0000313" key="2">
    <source>
        <dbReference type="EMBL" id="KAG2216625.1"/>
    </source>
</evidence>
<dbReference type="OrthoDB" id="10267127at2759"/>
<dbReference type="EMBL" id="JAEPRB010000380">
    <property type="protein sequence ID" value="KAG2216625.1"/>
    <property type="molecule type" value="Genomic_DNA"/>
</dbReference>